<dbReference type="InterPro" id="IPR050905">
    <property type="entry name" value="Plant_NBS-LRR"/>
</dbReference>
<dbReference type="InterPro" id="IPR032675">
    <property type="entry name" value="LRR_dom_sf"/>
</dbReference>
<keyword evidence="1" id="KW-0611">Plant defense</keyword>
<organism evidence="3 4">
    <name type="scientific">Acer yangbiense</name>
    <dbReference type="NCBI Taxonomy" id="1000413"/>
    <lineage>
        <taxon>Eukaryota</taxon>
        <taxon>Viridiplantae</taxon>
        <taxon>Streptophyta</taxon>
        <taxon>Embryophyta</taxon>
        <taxon>Tracheophyta</taxon>
        <taxon>Spermatophyta</taxon>
        <taxon>Magnoliopsida</taxon>
        <taxon>eudicotyledons</taxon>
        <taxon>Gunneridae</taxon>
        <taxon>Pentapetalae</taxon>
        <taxon>rosids</taxon>
        <taxon>malvids</taxon>
        <taxon>Sapindales</taxon>
        <taxon>Sapindaceae</taxon>
        <taxon>Hippocastanoideae</taxon>
        <taxon>Acereae</taxon>
        <taxon>Acer</taxon>
    </lineage>
</organism>
<reference evidence="4" key="1">
    <citation type="journal article" date="2019" name="Gigascience">
        <title>De novo genome assembly of the endangered Acer yangbiense, a plant species with extremely small populations endemic to Yunnan Province, China.</title>
        <authorList>
            <person name="Yang J."/>
            <person name="Wariss H.M."/>
            <person name="Tao L."/>
            <person name="Zhang R."/>
            <person name="Yun Q."/>
            <person name="Hollingsworth P."/>
            <person name="Dao Z."/>
            <person name="Luo G."/>
            <person name="Guo H."/>
            <person name="Ma Y."/>
            <person name="Sun W."/>
        </authorList>
    </citation>
    <scope>NUCLEOTIDE SEQUENCE [LARGE SCALE GENOMIC DNA]</scope>
    <source>
        <strain evidence="4">cv. Malutang</strain>
    </source>
</reference>
<accession>A0A5C7IKS1</accession>
<keyword evidence="4" id="KW-1185">Reference proteome</keyword>
<feature type="domain" description="Disease resistance protein At4g27190-like leucine-rich repeats" evidence="2">
    <location>
        <begin position="49"/>
        <end position="198"/>
    </location>
</feature>
<dbReference type="Proteomes" id="UP000323000">
    <property type="component" value="Chromosome 2"/>
</dbReference>
<dbReference type="PANTHER" id="PTHR33463:SF198">
    <property type="entry name" value="RPP4C3"/>
    <property type="match status" value="1"/>
</dbReference>
<dbReference type="Gene3D" id="3.80.10.10">
    <property type="entry name" value="Ribonuclease Inhibitor"/>
    <property type="match status" value="2"/>
</dbReference>
<sequence>MKRSFWRNLYLFNLPKLRSFSYEEEVGSTSDQERQMKDTLMPLFDGKVKFLNMKTIYLRAINLKYVFSSSTLGSFVQLQRLYIRYCRVLEEIIRIDDLKNNVELPSLKTLRITGCHAMKSFIFSDKVIFPSLEEIEISDMDNLEMIWHNQLEDSQNVQNYQKLCKVSVKKCQSLKNLFPASVVGNLLQLKDIYVEECGIKEIVAKEEAGDRTFVFSELTSLSLHNLLELKCFYPSIHTIKWPMLKKLDVIGCDKIDASELFNIQ</sequence>
<dbReference type="AlphaFoldDB" id="A0A5C7IKS1"/>
<gene>
    <name evidence="3" type="ORF">EZV62_004137</name>
</gene>
<proteinExistence type="predicted"/>
<dbReference type="Pfam" id="PF23247">
    <property type="entry name" value="LRR_RPS2"/>
    <property type="match status" value="1"/>
</dbReference>
<dbReference type="PANTHER" id="PTHR33463">
    <property type="entry name" value="NB-ARC DOMAIN-CONTAINING PROTEIN-RELATED"/>
    <property type="match status" value="1"/>
</dbReference>
<evidence type="ECO:0000313" key="3">
    <source>
        <dbReference type="EMBL" id="TXG69202.1"/>
    </source>
</evidence>
<dbReference type="OrthoDB" id="1746449at2759"/>
<protein>
    <recommendedName>
        <fullName evidence="2">Disease resistance protein At4g27190-like leucine-rich repeats domain-containing protein</fullName>
    </recommendedName>
</protein>
<dbReference type="EMBL" id="VAHF01000002">
    <property type="protein sequence ID" value="TXG69202.1"/>
    <property type="molecule type" value="Genomic_DNA"/>
</dbReference>
<dbReference type="SUPFAM" id="SSF52047">
    <property type="entry name" value="RNI-like"/>
    <property type="match status" value="1"/>
</dbReference>
<comment type="caution">
    <text evidence="3">The sequence shown here is derived from an EMBL/GenBank/DDBJ whole genome shotgun (WGS) entry which is preliminary data.</text>
</comment>
<dbReference type="InterPro" id="IPR057135">
    <property type="entry name" value="At4g27190-like_LRR"/>
</dbReference>
<evidence type="ECO:0000313" key="4">
    <source>
        <dbReference type="Proteomes" id="UP000323000"/>
    </source>
</evidence>
<evidence type="ECO:0000259" key="2">
    <source>
        <dbReference type="Pfam" id="PF23247"/>
    </source>
</evidence>
<name>A0A5C7IKS1_9ROSI</name>
<evidence type="ECO:0000256" key="1">
    <source>
        <dbReference type="ARBA" id="ARBA00022821"/>
    </source>
</evidence>